<sequence length="140" mass="15994">MVNCLSNVSSESCMLYFNIFRFKMISLVMGHSACPSLVPRYDIFFTSVEKPTHLLLISYFISNSSLNSNLLNHSKTFSNISPSNVFPFFKSSLNSSFCFSFNQDVCILRILSKLSLIFRFLNSSSFSPLTLLYLRFLESC</sequence>
<dbReference type="EMBL" id="CAVMJV010000008">
    <property type="protein sequence ID" value="CAK5036068.1"/>
    <property type="molecule type" value="Genomic_DNA"/>
</dbReference>
<dbReference type="Proteomes" id="UP001497535">
    <property type="component" value="Unassembled WGS sequence"/>
</dbReference>
<comment type="caution">
    <text evidence="1">The sequence shown here is derived from an EMBL/GenBank/DDBJ whole genome shotgun (WGS) entry which is preliminary data.</text>
</comment>
<accession>A0ACB0Y8W4</accession>
<name>A0ACB0Y8W4_MELEN</name>
<organism evidence="1 2">
    <name type="scientific">Meloidogyne enterolobii</name>
    <name type="common">Root-knot nematode worm</name>
    <name type="synonym">Meloidogyne mayaguensis</name>
    <dbReference type="NCBI Taxonomy" id="390850"/>
    <lineage>
        <taxon>Eukaryota</taxon>
        <taxon>Metazoa</taxon>
        <taxon>Ecdysozoa</taxon>
        <taxon>Nematoda</taxon>
        <taxon>Chromadorea</taxon>
        <taxon>Rhabditida</taxon>
        <taxon>Tylenchina</taxon>
        <taxon>Tylenchomorpha</taxon>
        <taxon>Tylenchoidea</taxon>
        <taxon>Meloidogynidae</taxon>
        <taxon>Meloidogyninae</taxon>
        <taxon>Meloidogyne</taxon>
    </lineage>
</organism>
<reference evidence="1" key="1">
    <citation type="submission" date="2023-11" db="EMBL/GenBank/DDBJ databases">
        <authorList>
            <person name="Poullet M."/>
        </authorList>
    </citation>
    <scope>NUCLEOTIDE SEQUENCE</scope>
    <source>
        <strain evidence="1">E1834</strain>
    </source>
</reference>
<evidence type="ECO:0000313" key="2">
    <source>
        <dbReference type="Proteomes" id="UP001497535"/>
    </source>
</evidence>
<proteinExistence type="predicted"/>
<evidence type="ECO:0000313" key="1">
    <source>
        <dbReference type="EMBL" id="CAK5036068.1"/>
    </source>
</evidence>
<protein>
    <submittedName>
        <fullName evidence="1">Uncharacterized protein</fullName>
    </submittedName>
</protein>
<gene>
    <name evidence="1" type="ORF">MENTE1834_LOCUS8906</name>
</gene>
<keyword evidence="2" id="KW-1185">Reference proteome</keyword>